<evidence type="ECO:0000313" key="7">
    <source>
        <dbReference type="EMBL" id="RDH40931.1"/>
    </source>
</evidence>
<reference evidence="7 8" key="2">
    <citation type="journal article" date="2018" name="J. Invertebr. Pathol.">
        <title>'Candidatus Aquirickettsiella gammari' (Gammaproteobacteria: Legionellales: Coxiellaceae): A bacterial pathogen of the freshwater crustacean Gammarus fossarum (Malacostraca: Amphipoda).</title>
        <authorList>
            <person name="Bojko J."/>
            <person name="Dunn A.M."/>
            <person name="Stebbing P.D."/>
            <person name="van Aerle R."/>
            <person name="Bacela-Spychalska K."/>
            <person name="Bean T.P."/>
            <person name="Urrutia A."/>
            <person name="Stentiford G.D."/>
        </authorList>
    </citation>
    <scope>NUCLEOTIDE SEQUENCE [LARGE SCALE GENOMIC DNA]</scope>
    <source>
        <strain evidence="7">RA15029</strain>
    </source>
</reference>
<gene>
    <name evidence="7" type="ORF">CFE62_000780</name>
</gene>
<keyword evidence="8" id="KW-1185">Reference proteome</keyword>
<organism evidence="7 8">
    <name type="scientific">Candidatus Aquirickettsiella gammari</name>
    <dbReference type="NCBI Taxonomy" id="2016198"/>
    <lineage>
        <taxon>Bacteria</taxon>
        <taxon>Pseudomonadati</taxon>
        <taxon>Pseudomonadota</taxon>
        <taxon>Gammaproteobacteria</taxon>
        <taxon>Legionellales</taxon>
        <taxon>Coxiellaceae</taxon>
        <taxon>Candidatus Aquirickettsiella</taxon>
    </lineage>
</organism>
<evidence type="ECO:0000256" key="4">
    <source>
        <dbReference type="ARBA" id="ARBA00023139"/>
    </source>
</evidence>
<dbReference type="Proteomes" id="UP000226429">
    <property type="component" value="Unassembled WGS sequence"/>
</dbReference>
<evidence type="ECO:0000256" key="6">
    <source>
        <dbReference type="ARBA" id="ARBA00023288"/>
    </source>
</evidence>
<dbReference type="PROSITE" id="PS51257">
    <property type="entry name" value="PROKAR_LIPOPROTEIN"/>
    <property type="match status" value="1"/>
</dbReference>
<proteinExistence type="predicted"/>
<dbReference type="NCBIfam" id="NF047847">
    <property type="entry name" value="SS_mature_LptM"/>
    <property type="match status" value="1"/>
</dbReference>
<dbReference type="Pfam" id="PF13627">
    <property type="entry name" value="LptM_cons"/>
    <property type="match status" value="1"/>
</dbReference>
<dbReference type="EMBL" id="NMOS02000002">
    <property type="protein sequence ID" value="RDH40931.1"/>
    <property type="molecule type" value="Genomic_DNA"/>
</dbReference>
<dbReference type="AlphaFoldDB" id="A0A370CJ99"/>
<dbReference type="GO" id="GO:0009279">
    <property type="term" value="C:cell outer membrane"/>
    <property type="evidence" value="ECO:0007669"/>
    <property type="project" value="UniProtKB-SubCell"/>
</dbReference>
<keyword evidence="3" id="KW-0472">Membrane</keyword>
<keyword evidence="5" id="KW-0998">Cell outer membrane</keyword>
<comment type="caution">
    <text evidence="7">The sequence shown here is derived from an EMBL/GenBank/DDBJ whole genome shotgun (WGS) entry which is preliminary data.</text>
</comment>
<keyword evidence="4" id="KW-0564">Palmitate</keyword>
<protein>
    <recommendedName>
        <fullName evidence="9">Lipopeptide</fullName>
    </recommendedName>
</protein>
<evidence type="ECO:0000256" key="1">
    <source>
        <dbReference type="ARBA" id="ARBA00004459"/>
    </source>
</evidence>
<keyword evidence="2" id="KW-0732">Signal</keyword>
<comment type="subcellular location">
    <subcellularLocation>
        <location evidence="1">Cell outer membrane</location>
        <topology evidence="1">Lipid-anchor</topology>
    </subcellularLocation>
</comment>
<evidence type="ECO:0008006" key="9">
    <source>
        <dbReference type="Google" id="ProtNLM"/>
    </source>
</evidence>
<evidence type="ECO:0000256" key="3">
    <source>
        <dbReference type="ARBA" id="ARBA00023136"/>
    </source>
</evidence>
<reference evidence="7 8" key="1">
    <citation type="journal article" date="2017" name="Int. J. Syst. Evol. Microbiol.">
        <title>Aquarickettsiella crustaci n. gen. n. sp. (Gammaproteobacteria: Legionellales: Coxiellaceae); a bacterial pathogen of the freshwater crustacean: Gammarus fossarum (Malacostraca: Amphipoda).</title>
        <authorList>
            <person name="Bojko J."/>
            <person name="Dunn A.M."/>
            <person name="Stebbing P.D."/>
            <person name="Van Aerle R."/>
            <person name="Bacela-Spychalska K."/>
            <person name="Bean T.P."/>
            <person name="Stentiford G.D."/>
        </authorList>
    </citation>
    <scope>NUCLEOTIDE SEQUENCE [LARGE SCALE GENOMIC DNA]</scope>
    <source>
        <strain evidence="7">RA15029</strain>
    </source>
</reference>
<evidence type="ECO:0000313" key="8">
    <source>
        <dbReference type="Proteomes" id="UP000226429"/>
    </source>
</evidence>
<accession>A0A370CJ99</accession>
<name>A0A370CJ99_9COXI</name>
<dbReference type="InterPro" id="IPR032831">
    <property type="entry name" value="LptM_cons"/>
</dbReference>
<sequence length="47" mass="5299">MRKKNDLALLYLSTVFFLSACGQMGPLYLPEQKPPVYVPHHLAKPVS</sequence>
<keyword evidence="6" id="KW-0449">Lipoprotein</keyword>
<evidence type="ECO:0000256" key="2">
    <source>
        <dbReference type="ARBA" id="ARBA00022729"/>
    </source>
</evidence>
<evidence type="ECO:0000256" key="5">
    <source>
        <dbReference type="ARBA" id="ARBA00023237"/>
    </source>
</evidence>